<keyword evidence="2 6" id="KW-0808">Transferase</keyword>
<dbReference type="PANTHER" id="PTHR12526">
    <property type="entry name" value="GLYCOSYLTRANSFERASE"/>
    <property type="match status" value="1"/>
</dbReference>
<evidence type="ECO:0000256" key="3">
    <source>
        <dbReference type="SAM" id="MobiDB-lite"/>
    </source>
</evidence>
<feature type="domain" description="Glycosyltransferase subfamily 4-like N-terminal" evidence="5">
    <location>
        <begin position="16"/>
        <end position="201"/>
    </location>
</feature>
<proteinExistence type="predicted"/>
<dbReference type="Pfam" id="PF00534">
    <property type="entry name" value="Glycos_transf_1"/>
    <property type="match status" value="1"/>
</dbReference>
<dbReference type="Proteomes" id="UP000325827">
    <property type="component" value="Unassembled WGS sequence"/>
</dbReference>
<dbReference type="Pfam" id="PF13579">
    <property type="entry name" value="Glyco_trans_4_4"/>
    <property type="match status" value="1"/>
</dbReference>
<feature type="domain" description="Glycosyl transferase family 1" evidence="4">
    <location>
        <begin position="212"/>
        <end position="378"/>
    </location>
</feature>
<dbReference type="OrthoDB" id="3180470at2"/>
<reference evidence="7" key="1">
    <citation type="submission" date="2019-09" db="EMBL/GenBank/DDBJ databases">
        <title>Mumia zhuanghuii sp. nov. isolated from the intestinal contents of plateau pika (Ochotona curzoniae) in the Qinghai-Tibet plateau of China.</title>
        <authorList>
            <person name="Tian Z."/>
        </authorList>
    </citation>
    <scope>NUCLEOTIDE SEQUENCE [LARGE SCALE GENOMIC DNA]</scope>
    <source>
        <strain evidence="7">JCM 30598</strain>
    </source>
</reference>
<evidence type="ECO:0000259" key="5">
    <source>
        <dbReference type="Pfam" id="PF13579"/>
    </source>
</evidence>
<dbReference type="GO" id="GO:0016757">
    <property type="term" value="F:glycosyltransferase activity"/>
    <property type="evidence" value="ECO:0007669"/>
    <property type="project" value="UniProtKB-KW"/>
</dbReference>
<name>A0A5J5IZQ8_9MICO</name>
<evidence type="ECO:0000256" key="1">
    <source>
        <dbReference type="ARBA" id="ARBA00022676"/>
    </source>
</evidence>
<dbReference type="RefSeq" id="WP_150448826.1">
    <property type="nucleotide sequence ID" value="NZ_VYSA01000002.1"/>
</dbReference>
<dbReference type="InterPro" id="IPR001296">
    <property type="entry name" value="Glyco_trans_1"/>
</dbReference>
<dbReference type="CDD" id="cd03794">
    <property type="entry name" value="GT4_WbuB-like"/>
    <property type="match status" value="1"/>
</dbReference>
<keyword evidence="7" id="KW-1185">Reference proteome</keyword>
<organism evidence="6 7">
    <name type="scientific">Microbacterium rhizomatis</name>
    <dbReference type="NCBI Taxonomy" id="1631477"/>
    <lineage>
        <taxon>Bacteria</taxon>
        <taxon>Bacillati</taxon>
        <taxon>Actinomycetota</taxon>
        <taxon>Actinomycetes</taxon>
        <taxon>Micrococcales</taxon>
        <taxon>Microbacteriaceae</taxon>
        <taxon>Microbacterium</taxon>
    </lineage>
</organism>
<evidence type="ECO:0000256" key="2">
    <source>
        <dbReference type="ARBA" id="ARBA00022679"/>
    </source>
</evidence>
<evidence type="ECO:0000259" key="4">
    <source>
        <dbReference type="Pfam" id="PF00534"/>
    </source>
</evidence>
<dbReference type="SUPFAM" id="SSF53756">
    <property type="entry name" value="UDP-Glycosyltransferase/glycogen phosphorylase"/>
    <property type="match status" value="1"/>
</dbReference>
<feature type="region of interest" description="Disordered" evidence="3">
    <location>
        <begin position="404"/>
        <end position="426"/>
    </location>
</feature>
<dbReference type="InterPro" id="IPR028098">
    <property type="entry name" value="Glyco_trans_4-like_N"/>
</dbReference>
<dbReference type="AlphaFoldDB" id="A0A5J5IZQ8"/>
<evidence type="ECO:0000313" key="6">
    <source>
        <dbReference type="EMBL" id="KAA9107791.1"/>
    </source>
</evidence>
<feature type="compositionally biased region" description="Polar residues" evidence="3">
    <location>
        <begin position="412"/>
        <end position="426"/>
    </location>
</feature>
<dbReference type="Gene3D" id="3.40.50.2000">
    <property type="entry name" value="Glycogen Phosphorylase B"/>
    <property type="match status" value="2"/>
</dbReference>
<keyword evidence="1" id="KW-0328">Glycosyltransferase</keyword>
<evidence type="ECO:0000313" key="7">
    <source>
        <dbReference type="Proteomes" id="UP000325827"/>
    </source>
</evidence>
<accession>A0A5J5IZQ8</accession>
<protein>
    <submittedName>
        <fullName evidence="6">Glycosyltransferase family 4 protein</fullName>
    </submittedName>
</protein>
<dbReference type="EMBL" id="VYSA01000002">
    <property type="protein sequence ID" value="KAA9107791.1"/>
    <property type="molecule type" value="Genomic_DNA"/>
</dbReference>
<gene>
    <name evidence="6" type="ORF">F6B43_10150</name>
</gene>
<sequence>MRIAVVSLHYAPEPTGNAPYVADLVNGLASAGHDVTVITSQPFYPGWQRYKGYGPGRSATNDSGVNVIRLRHYIPARPTALKRLISELTAGAAAFVEGLHGADAAIFVSPAMFHAALASRRLSWRPKRSRAPWVVWVQDLYTLGVKETGTAGGRAAAAISRVESSMLRGADRVVSIHERFTRFVIDSLGVSDAKVATIRNWSHIQASAADPADRDSLGWRRDEYVVLHAGNQGLKQGLANVVEAAKIAERRALPIRFVLLGDGNQRETLEKMGQGVSTIQFLDPLPDELFFSTLTAADALLVNELPDVREMSVPSKLTSYFATGLPVIASTHRDSVTAEEIERSGGGVVVDGGNPDELVRMIVELSRDPHRSAALGAAGLRYRQEQLGRDVAITKFLALLDGMRSGPRDGSSRVTAPPTQQTRDHG</sequence>
<comment type="caution">
    <text evidence="6">The sequence shown here is derived from an EMBL/GenBank/DDBJ whole genome shotgun (WGS) entry which is preliminary data.</text>
</comment>